<dbReference type="InParanoid" id="A0A1C7NR01"/>
<dbReference type="EMBL" id="LUGH01000009">
    <property type="protein sequence ID" value="OBZ91523.1"/>
    <property type="molecule type" value="Genomic_DNA"/>
</dbReference>
<evidence type="ECO:0000313" key="3">
    <source>
        <dbReference type="Proteomes" id="UP000093000"/>
    </source>
</evidence>
<evidence type="ECO:0000256" key="1">
    <source>
        <dbReference type="SAM" id="Phobius"/>
    </source>
</evidence>
<dbReference type="Gene3D" id="3.90.550.10">
    <property type="entry name" value="Spore Coat Polysaccharide Biosynthesis Protein SpsA, Chain A"/>
    <property type="match status" value="1"/>
</dbReference>
<dbReference type="Proteomes" id="UP000093000">
    <property type="component" value="Unassembled WGS sequence"/>
</dbReference>
<keyword evidence="1" id="KW-0812">Transmembrane</keyword>
<protein>
    <submittedName>
        <fullName evidence="2">Uncharacterized protein</fullName>
    </submittedName>
</protein>
<reference evidence="2 3" key="1">
    <citation type="submission" date="2016-03" db="EMBL/GenBank/DDBJ databases">
        <title>Choanephora cucurbitarum.</title>
        <authorList>
            <person name="Min B."/>
            <person name="Park H."/>
            <person name="Park J.-H."/>
            <person name="Shin H.-D."/>
            <person name="Choi I.-G."/>
        </authorList>
    </citation>
    <scope>NUCLEOTIDE SEQUENCE [LARGE SCALE GENOMIC DNA]</scope>
    <source>
        <strain evidence="2 3">KUS-F28377</strain>
    </source>
</reference>
<proteinExistence type="predicted"/>
<dbReference type="InterPro" id="IPR029044">
    <property type="entry name" value="Nucleotide-diphossugar_trans"/>
</dbReference>
<gene>
    <name evidence="2" type="ORF">A0J61_00415</name>
</gene>
<dbReference type="PROSITE" id="PS51257">
    <property type="entry name" value="PROKAR_LIPOPROTEIN"/>
    <property type="match status" value="1"/>
</dbReference>
<keyword evidence="1" id="KW-1133">Transmembrane helix</keyword>
<feature type="transmembrane region" description="Helical" evidence="1">
    <location>
        <begin position="14"/>
        <end position="33"/>
    </location>
</feature>
<keyword evidence="3" id="KW-1185">Reference proteome</keyword>
<keyword evidence="1" id="KW-0472">Membrane</keyword>
<sequence>MNKFKTLLSSKKTLLPAVLLFACISLFFVYNLSDKHRFGLERKSPISTSSQFIKNTAQIEQLKMTKEQWESCLNPGEEPSAYLSIVIVTRVDNYAGGQQHRLQNFIDSAYVLAEKTKTPIELLIVEWNPPKDKRRVIDAFRFRASSYLNYRIITIPNSLHQIMQNRGGSPLHEFEGKNVGIRFARGEFVVCTNQDDIWSHNFHNAIISRVFKKGYIYLQHQDPHNIHDNLPPSIVNLEAFPSDETIYESCSLGEQNWGSYQLPPPITVTSKNDYEIQDKSTTMNILQVADQAGDFTMAHRDTWKIPRGYREAGGVAWMDIEFICTATWTKEIPVVYVRPGFTCHQEHSNIWESNKEAMNDNTNIDMSKIERKESVYMNKEGEWALMNYKIYEEGVSCVQFQGGLAL</sequence>
<name>A0A1C7NR01_9FUNG</name>
<organism evidence="2 3">
    <name type="scientific">Choanephora cucurbitarum</name>
    <dbReference type="NCBI Taxonomy" id="101091"/>
    <lineage>
        <taxon>Eukaryota</taxon>
        <taxon>Fungi</taxon>
        <taxon>Fungi incertae sedis</taxon>
        <taxon>Mucoromycota</taxon>
        <taxon>Mucoromycotina</taxon>
        <taxon>Mucoromycetes</taxon>
        <taxon>Mucorales</taxon>
        <taxon>Mucorineae</taxon>
        <taxon>Choanephoraceae</taxon>
        <taxon>Choanephoroideae</taxon>
        <taxon>Choanephora</taxon>
    </lineage>
</organism>
<dbReference type="AlphaFoldDB" id="A0A1C7NR01"/>
<dbReference type="OrthoDB" id="2329609at2759"/>
<dbReference type="CDD" id="cd00761">
    <property type="entry name" value="Glyco_tranf_GTA_type"/>
    <property type="match status" value="1"/>
</dbReference>
<accession>A0A1C7NR01</accession>
<dbReference type="STRING" id="101091.A0A1C7NR01"/>
<comment type="caution">
    <text evidence="2">The sequence shown here is derived from an EMBL/GenBank/DDBJ whole genome shotgun (WGS) entry which is preliminary data.</text>
</comment>
<dbReference type="SUPFAM" id="SSF53448">
    <property type="entry name" value="Nucleotide-diphospho-sugar transferases"/>
    <property type="match status" value="1"/>
</dbReference>
<evidence type="ECO:0000313" key="2">
    <source>
        <dbReference type="EMBL" id="OBZ91523.1"/>
    </source>
</evidence>